<comment type="caution">
    <text evidence="2">The sequence shown here is derived from an EMBL/GenBank/DDBJ whole genome shotgun (WGS) entry which is preliminary data.</text>
</comment>
<accession>A0AB34L0W5</accession>
<feature type="compositionally biased region" description="Basic and acidic residues" evidence="1">
    <location>
        <begin position="99"/>
        <end position="128"/>
    </location>
</feature>
<dbReference type="GeneID" id="96003353"/>
<dbReference type="EMBL" id="JAAQHG020000005">
    <property type="protein sequence ID" value="KAL1589308.1"/>
    <property type="molecule type" value="Genomic_DNA"/>
</dbReference>
<sequence>MPYQLLRTTQLASRRAALTIRTPAIQPLIQTRLASKSTTNPTNTQPSSSTNEDAATINSSRATDSRSGSPDTASVQNPVSNPSQGGAAQSEEPQGSQENMRRDPREPDDVKRAHVEKEGQKPLDPADK</sequence>
<evidence type="ECO:0008006" key="4">
    <source>
        <dbReference type="Google" id="ProtNLM"/>
    </source>
</evidence>
<evidence type="ECO:0000313" key="3">
    <source>
        <dbReference type="Proteomes" id="UP000803884"/>
    </source>
</evidence>
<feature type="region of interest" description="Disordered" evidence="1">
    <location>
        <begin position="21"/>
        <end position="128"/>
    </location>
</feature>
<keyword evidence="3" id="KW-1185">Reference proteome</keyword>
<proteinExistence type="predicted"/>
<evidence type="ECO:0000313" key="2">
    <source>
        <dbReference type="EMBL" id="KAL1589308.1"/>
    </source>
</evidence>
<dbReference type="AlphaFoldDB" id="A0AB34L0W5"/>
<organism evidence="2 3">
    <name type="scientific">Cladosporium halotolerans</name>
    <dbReference type="NCBI Taxonomy" id="1052096"/>
    <lineage>
        <taxon>Eukaryota</taxon>
        <taxon>Fungi</taxon>
        <taxon>Dikarya</taxon>
        <taxon>Ascomycota</taxon>
        <taxon>Pezizomycotina</taxon>
        <taxon>Dothideomycetes</taxon>
        <taxon>Dothideomycetidae</taxon>
        <taxon>Cladosporiales</taxon>
        <taxon>Cladosporiaceae</taxon>
        <taxon>Cladosporium</taxon>
    </lineage>
</organism>
<name>A0AB34L0W5_9PEZI</name>
<protein>
    <recommendedName>
        <fullName evidence="4">HAD-like protein</fullName>
    </recommendedName>
</protein>
<feature type="compositionally biased region" description="Polar residues" evidence="1">
    <location>
        <begin position="52"/>
        <end position="98"/>
    </location>
</feature>
<reference evidence="2 3" key="1">
    <citation type="journal article" date="2020" name="Microbiol. Resour. Announc.">
        <title>Draft Genome Sequence of a Cladosporium Species Isolated from the Mesophotic Ascidian Didemnum maculosum.</title>
        <authorList>
            <person name="Gioti A."/>
            <person name="Siaperas R."/>
            <person name="Nikolaivits E."/>
            <person name="Le Goff G."/>
            <person name="Ouazzani J."/>
            <person name="Kotoulas G."/>
            <person name="Topakas E."/>
        </authorList>
    </citation>
    <scope>NUCLEOTIDE SEQUENCE [LARGE SCALE GENOMIC DNA]</scope>
    <source>
        <strain evidence="2 3">TM138-S3</strain>
    </source>
</reference>
<feature type="compositionally biased region" description="Low complexity" evidence="1">
    <location>
        <begin position="35"/>
        <end position="51"/>
    </location>
</feature>
<dbReference type="Proteomes" id="UP000803884">
    <property type="component" value="Unassembled WGS sequence"/>
</dbReference>
<gene>
    <name evidence="2" type="ORF">WHR41_01909</name>
</gene>
<dbReference type="RefSeq" id="XP_069232413.1">
    <property type="nucleotide sequence ID" value="XM_069370515.1"/>
</dbReference>
<evidence type="ECO:0000256" key="1">
    <source>
        <dbReference type="SAM" id="MobiDB-lite"/>
    </source>
</evidence>